<dbReference type="AlphaFoldDB" id="A0A2T2NS44"/>
<feature type="region of interest" description="Disordered" evidence="1">
    <location>
        <begin position="146"/>
        <end position="169"/>
    </location>
</feature>
<name>A0A2T2NS44_CORCC</name>
<feature type="transmembrane region" description="Helical" evidence="2">
    <location>
        <begin position="244"/>
        <end position="264"/>
    </location>
</feature>
<reference evidence="3 4" key="1">
    <citation type="journal article" date="2018" name="Front. Microbiol.">
        <title>Genome-Wide Analysis of Corynespora cassiicola Leaf Fall Disease Putative Effectors.</title>
        <authorList>
            <person name="Lopez D."/>
            <person name="Ribeiro S."/>
            <person name="Label P."/>
            <person name="Fumanal B."/>
            <person name="Venisse J.S."/>
            <person name="Kohler A."/>
            <person name="de Oliveira R.R."/>
            <person name="Labutti K."/>
            <person name="Lipzen A."/>
            <person name="Lail K."/>
            <person name="Bauer D."/>
            <person name="Ohm R.A."/>
            <person name="Barry K.W."/>
            <person name="Spatafora J."/>
            <person name="Grigoriev I.V."/>
            <person name="Martin F.M."/>
            <person name="Pujade-Renaud V."/>
        </authorList>
    </citation>
    <scope>NUCLEOTIDE SEQUENCE [LARGE SCALE GENOMIC DNA]</scope>
    <source>
        <strain evidence="3 4">Philippines</strain>
    </source>
</reference>
<evidence type="ECO:0000256" key="2">
    <source>
        <dbReference type="SAM" id="Phobius"/>
    </source>
</evidence>
<dbReference type="EMBL" id="KZ678134">
    <property type="protein sequence ID" value="PSN68262.1"/>
    <property type="molecule type" value="Genomic_DNA"/>
</dbReference>
<feature type="non-terminal residue" evidence="3">
    <location>
        <position position="381"/>
    </location>
</feature>
<feature type="transmembrane region" description="Helical" evidence="2">
    <location>
        <begin position="284"/>
        <end position="305"/>
    </location>
</feature>
<organism evidence="3 4">
    <name type="scientific">Corynespora cassiicola Philippines</name>
    <dbReference type="NCBI Taxonomy" id="1448308"/>
    <lineage>
        <taxon>Eukaryota</taxon>
        <taxon>Fungi</taxon>
        <taxon>Dikarya</taxon>
        <taxon>Ascomycota</taxon>
        <taxon>Pezizomycotina</taxon>
        <taxon>Dothideomycetes</taxon>
        <taxon>Pleosporomycetidae</taxon>
        <taxon>Pleosporales</taxon>
        <taxon>Corynesporascaceae</taxon>
        <taxon>Corynespora</taxon>
    </lineage>
</organism>
<dbReference type="Proteomes" id="UP000240883">
    <property type="component" value="Unassembled WGS sequence"/>
</dbReference>
<sequence length="381" mass="42832">SEFAFNILTDVAPLLALFGEQFARQFISESLVRLYHIVFAMVPLRIISTMTGAIRDSGPTWARAFIGRARESRATAEIGLMSSTSREVCEVYNGKAVVRAMGSPKITQFILLLGRRYNDPRLCLHTMETAYNAGVLEHGQFGIKNDWNTGSNDSPKSTVSSRSGKKVVHPESKLRYRFRFSRRNGSQTHPPSTSLKSLEDGIQASSNKIYGQERKPIRHEISAPNLQLNLPDSAPSHYRVIIELWLAALISTMIQAIVFITAALTSLHPATRARVNATDIKYGFPLFIGGTILLNIGMIICSWVIERGTREYIWRRCSQYVNVAIQPIDDIETLKTGPKKLQSRFQLFWLQHKHTVNDQNFDSHLILGGVESEILTSSRIE</sequence>
<evidence type="ECO:0000313" key="4">
    <source>
        <dbReference type="Proteomes" id="UP000240883"/>
    </source>
</evidence>
<evidence type="ECO:0000256" key="1">
    <source>
        <dbReference type="SAM" id="MobiDB-lite"/>
    </source>
</evidence>
<proteinExistence type="predicted"/>
<keyword evidence="4" id="KW-1185">Reference proteome</keyword>
<keyword evidence="2" id="KW-1133">Transmembrane helix</keyword>
<dbReference type="STRING" id="1448308.A0A2T2NS44"/>
<feature type="non-terminal residue" evidence="3">
    <location>
        <position position="1"/>
    </location>
</feature>
<keyword evidence="2" id="KW-0812">Transmembrane</keyword>
<keyword evidence="2" id="KW-0472">Membrane</keyword>
<feature type="compositionally biased region" description="Polar residues" evidence="1">
    <location>
        <begin position="146"/>
        <end position="162"/>
    </location>
</feature>
<dbReference type="OrthoDB" id="194358at2759"/>
<accession>A0A2T2NS44</accession>
<evidence type="ECO:0000313" key="3">
    <source>
        <dbReference type="EMBL" id="PSN68262.1"/>
    </source>
</evidence>
<gene>
    <name evidence="3" type="ORF">BS50DRAFT_471349</name>
</gene>
<protein>
    <submittedName>
        <fullName evidence="3">Uncharacterized protein</fullName>
    </submittedName>
</protein>